<feature type="chain" id="PRO_5039109871" description="Ribonuclease A-domain domain-containing protein" evidence="5">
    <location>
        <begin position="23"/>
        <end position="149"/>
    </location>
</feature>
<dbReference type="InterPro" id="IPR036816">
    <property type="entry name" value="RNaseA-like_dom_sf"/>
</dbReference>
<dbReference type="Proteomes" id="UP000827986">
    <property type="component" value="Unassembled WGS sequence"/>
</dbReference>
<evidence type="ECO:0000256" key="1">
    <source>
        <dbReference type="ARBA" id="ARBA00004613"/>
    </source>
</evidence>
<comment type="caution">
    <text evidence="7">The sequence shown here is derived from an EMBL/GenBank/DDBJ whole genome shotgun (WGS) entry which is preliminary data.</text>
</comment>
<evidence type="ECO:0000256" key="5">
    <source>
        <dbReference type="SAM" id="SignalP"/>
    </source>
</evidence>
<dbReference type="EMBL" id="JAHDVG010000467">
    <property type="protein sequence ID" value="KAH1182060.1"/>
    <property type="molecule type" value="Genomic_DNA"/>
</dbReference>
<dbReference type="PROSITE" id="PS51257">
    <property type="entry name" value="PROKAR_LIPOPROTEIN"/>
    <property type="match status" value="1"/>
</dbReference>
<feature type="signal peptide" evidence="5">
    <location>
        <begin position="1"/>
        <end position="22"/>
    </location>
</feature>
<accession>A0A9D3XN18</accession>
<protein>
    <recommendedName>
        <fullName evidence="6">Ribonuclease A-domain domain-containing protein</fullName>
    </recommendedName>
</protein>
<keyword evidence="3" id="KW-0964">Secreted</keyword>
<gene>
    <name evidence="7" type="ORF">KIL84_009814</name>
</gene>
<keyword evidence="8" id="KW-1185">Reference proteome</keyword>
<dbReference type="GO" id="GO:0005576">
    <property type="term" value="C:extracellular region"/>
    <property type="evidence" value="ECO:0007669"/>
    <property type="project" value="UniProtKB-SubCell"/>
</dbReference>
<name>A0A9D3XN18_9SAUR</name>
<evidence type="ECO:0000256" key="2">
    <source>
        <dbReference type="ARBA" id="ARBA00005600"/>
    </source>
</evidence>
<dbReference type="GO" id="GO:0004540">
    <property type="term" value="F:RNA nuclease activity"/>
    <property type="evidence" value="ECO:0007669"/>
    <property type="project" value="TreeGrafter"/>
</dbReference>
<evidence type="ECO:0000313" key="7">
    <source>
        <dbReference type="EMBL" id="KAH1182060.1"/>
    </source>
</evidence>
<evidence type="ECO:0000256" key="4">
    <source>
        <dbReference type="ARBA" id="ARBA00023157"/>
    </source>
</evidence>
<comment type="subcellular location">
    <subcellularLocation>
        <location evidence="1">Secreted</location>
    </subcellularLocation>
</comment>
<keyword evidence="4" id="KW-1015">Disulfide bond</keyword>
<proteinExistence type="inferred from homology"/>
<dbReference type="PANTHER" id="PTHR11437">
    <property type="entry name" value="RIBONUCLEASE"/>
    <property type="match status" value="1"/>
</dbReference>
<evidence type="ECO:0000256" key="3">
    <source>
        <dbReference type="ARBA" id="ARBA00022525"/>
    </source>
</evidence>
<keyword evidence="5" id="KW-0732">Signal</keyword>
<dbReference type="GO" id="GO:0050830">
    <property type="term" value="P:defense response to Gram-positive bacterium"/>
    <property type="evidence" value="ECO:0007669"/>
    <property type="project" value="TreeGrafter"/>
</dbReference>
<dbReference type="SMART" id="SM00092">
    <property type="entry name" value="RNAse_Pc"/>
    <property type="match status" value="1"/>
</dbReference>
<dbReference type="PANTHER" id="PTHR11437:SF10">
    <property type="entry name" value="ANGIOGENIN-RELATED"/>
    <property type="match status" value="1"/>
</dbReference>
<dbReference type="Pfam" id="PF00074">
    <property type="entry name" value="RnaseA"/>
    <property type="match status" value="1"/>
</dbReference>
<reference evidence="7" key="1">
    <citation type="submission" date="2021-09" db="EMBL/GenBank/DDBJ databases">
        <title>The genome of Mauremys mutica provides insights into the evolution of semi-aquatic lifestyle.</title>
        <authorList>
            <person name="Gong S."/>
            <person name="Gao Y."/>
        </authorList>
    </citation>
    <scope>NUCLEOTIDE SEQUENCE</scope>
    <source>
        <strain evidence="7">MM-2020</strain>
        <tissue evidence="7">Muscle</tissue>
    </source>
</reference>
<dbReference type="InterPro" id="IPR001427">
    <property type="entry name" value="RNaseA"/>
</dbReference>
<evidence type="ECO:0000259" key="6">
    <source>
        <dbReference type="SMART" id="SM00092"/>
    </source>
</evidence>
<dbReference type="SUPFAM" id="SSF54076">
    <property type="entry name" value="RNase A-like"/>
    <property type="match status" value="1"/>
</dbReference>
<dbReference type="Gene3D" id="3.10.130.10">
    <property type="entry name" value="Ribonuclease A-like domain"/>
    <property type="match status" value="1"/>
</dbReference>
<organism evidence="7 8">
    <name type="scientific">Mauremys mutica</name>
    <name type="common">yellowpond turtle</name>
    <dbReference type="NCBI Taxonomy" id="74926"/>
    <lineage>
        <taxon>Eukaryota</taxon>
        <taxon>Metazoa</taxon>
        <taxon>Chordata</taxon>
        <taxon>Craniata</taxon>
        <taxon>Vertebrata</taxon>
        <taxon>Euteleostomi</taxon>
        <taxon>Archelosauria</taxon>
        <taxon>Testudinata</taxon>
        <taxon>Testudines</taxon>
        <taxon>Cryptodira</taxon>
        <taxon>Durocryptodira</taxon>
        <taxon>Testudinoidea</taxon>
        <taxon>Geoemydidae</taxon>
        <taxon>Geoemydinae</taxon>
        <taxon>Mauremys</taxon>
    </lineage>
</organism>
<dbReference type="AlphaFoldDB" id="A0A9D3XN18"/>
<comment type="similarity">
    <text evidence="2">Belongs to the pancreatic ribonuclease family.</text>
</comment>
<dbReference type="InterPro" id="IPR023412">
    <property type="entry name" value="RNaseA_domain"/>
</dbReference>
<feature type="domain" description="Ribonuclease A-domain" evidence="6">
    <location>
        <begin position="25"/>
        <end position="143"/>
    </location>
</feature>
<evidence type="ECO:0000313" key="8">
    <source>
        <dbReference type="Proteomes" id="UP000827986"/>
    </source>
</evidence>
<sequence length="149" mass="16791">MVPRRLHPVFLLPLILLAACLAVASRQPWKDLNDKFNKNHVDNTTATMPDDYCEKMMRARKIYWNLLNTFIHASIPSINNICFEGGIPIQGGLRKSKNFVTITQCLFKPDPKLPTFSYSGTGISKQIVIGCWQGLPVLYVEEALGAVWV</sequence>
<dbReference type="GO" id="GO:0003676">
    <property type="term" value="F:nucleic acid binding"/>
    <property type="evidence" value="ECO:0007669"/>
    <property type="project" value="InterPro"/>
</dbReference>